<dbReference type="Proteomes" id="UP000587002">
    <property type="component" value="Unassembled WGS sequence"/>
</dbReference>
<gene>
    <name evidence="1" type="ORF">HNR68_003979</name>
</gene>
<evidence type="ECO:0000313" key="1">
    <source>
        <dbReference type="EMBL" id="NYI85349.1"/>
    </source>
</evidence>
<evidence type="ECO:0000313" key="2">
    <source>
        <dbReference type="Proteomes" id="UP000587002"/>
    </source>
</evidence>
<dbReference type="RefSeq" id="WP_246330496.1">
    <property type="nucleotide sequence ID" value="NZ_BAABFH010000001.1"/>
</dbReference>
<organism evidence="1 2">
    <name type="scientific">Saccharopolyspora hordei</name>
    <dbReference type="NCBI Taxonomy" id="1838"/>
    <lineage>
        <taxon>Bacteria</taxon>
        <taxon>Bacillati</taxon>
        <taxon>Actinomycetota</taxon>
        <taxon>Actinomycetes</taxon>
        <taxon>Pseudonocardiales</taxon>
        <taxon>Pseudonocardiaceae</taxon>
        <taxon>Saccharopolyspora</taxon>
    </lineage>
</organism>
<reference evidence="1 2" key="1">
    <citation type="submission" date="2020-07" db="EMBL/GenBank/DDBJ databases">
        <title>Sequencing the genomes of 1000 actinobacteria strains.</title>
        <authorList>
            <person name="Klenk H.-P."/>
        </authorList>
    </citation>
    <scope>NUCLEOTIDE SEQUENCE [LARGE SCALE GENOMIC DNA]</scope>
    <source>
        <strain evidence="1 2">DSM 44065</strain>
    </source>
</reference>
<proteinExistence type="predicted"/>
<protein>
    <submittedName>
        <fullName evidence="1">Uncharacterized protein</fullName>
    </submittedName>
</protein>
<dbReference type="AlphaFoldDB" id="A0A853APJ3"/>
<comment type="caution">
    <text evidence="1">The sequence shown here is derived from an EMBL/GenBank/DDBJ whole genome shotgun (WGS) entry which is preliminary data.</text>
</comment>
<name>A0A853APJ3_9PSEU</name>
<accession>A0A853APJ3</accession>
<dbReference type="EMBL" id="JACCFJ010000001">
    <property type="protein sequence ID" value="NYI85349.1"/>
    <property type="molecule type" value="Genomic_DNA"/>
</dbReference>
<keyword evidence="2" id="KW-1185">Reference proteome</keyword>
<sequence length="91" mass="9958">MSKPAPCRQKPSPPPSLIARQLMELDRETKDLDKQLTERFGGHPHAPSRQLRFATVLAPAAAARAGDRHQQVIARMFCDDPRGAGYLGIAA</sequence>